<comment type="caution">
    <text evidence="12">The sequence shown here is derived from an EMBL/GenBank/DDBJ whole genome shotgun (WGS) entry which is preliminary data.</text>
</comment>
<accession>A0ABT8Y7Q2</accession>
<evidence type="ECO:0000313" key="13">
    <source>
        <dbReference type="Proteomes" id="UP001169764"/>
    </source>
</evidence>
<evidence type="ECO:0000256" key="6">
    <source>
        <dbReference type="ARBA" id="ARBA00023136"/>
    </source>
</evidence>
<dbReference type="InterPro" id="IPR037066">
    <property type="entry name" value="Plug_dom_sf"/>
</dbReference>
<dbReference type="Gene3D" id="2.40.170.20">
    <property type="entry name" value="TonB-dependent receptor, beta-barrel domain"/>
    <property type="match status" value="1"/>
</dbReference>
<keyword evidence="7 8" id="KW-0998">Cell outer membrane</keyword>
<dbReference type="InterPro" id="IPR036942">
    <property type="entry name" value="Beta-barrel_TonB_sf"/>
</dbReference>
<evidence type="ECO:0000259" key="11">
    <source>
        <dbReference type="Pfam" id="PF07715"/>
    </source>
</evidence>
<evidence type="ECO:0000256" key="7">
    <source>
        <dbReference type="ARBA" id="ARBA00023237"/>
    </source>
</evidence>
<dbReference type="Pfam" id="PF00593">
    <property type="entry name" value="TonB_dep_Rec_b-barrel"/>
    <property type="match status" value="1"/>
</dbReference>
<keyword evidence="5 9" id="KW-0798">TonB box</keyword>
<gene>
    <name evidence="12" type="ORF">Q4F19_08065</name>
</gene>
<evidence type="ECO:0000256" key="3">
    <source>
        <dbReference type="ARBA" id="ARBA00022452"/>
    </source>
</evidence>
<dbReference type="EMBL" id="JAUOTP010000003">
    <property type="protein sequence ID" value="MDO6414335.1"/>
    <property type="molecule type" value="Genomic_DNA"/>
</dbReference>
<dbReference type="PANTHER" id="PTHR47234">
    <property type="match status" value="1"/>
</dbReference>
<dbReference type="Pfam" id="PF07715">
    <property type="entry name" value="Plug"/>
    <property type="match status" value="1"/>
</dbReference>
<keyword evidence="6 8" id="KW-0472">Membrane</keyword>
<name>A0ABT8Y7Q2_9SPHN</name>
<dbReference type="Gene3D" id="2.170.130.10">
    <property type="entry name" value="TonB-dependent receptor, plug domain"/>
    <property type="match status" value="1"/>
</dbReference>
<comment type="similarity">
    <text evidence="8 9">Belongs to the TonB-dependent receptor family.</text>
</comment>
<feature type="domain" description="TonB-dependent receptor plug" evidence="11">
    <location>
        <begin position="27"/>
        <end position="134"/>
    </location>
</feature>
<organism evidence="12 13">
    <name type="scientific">Sphingomonas natans</name>
    <dbReference type="NCBI Taxonomy" id="3063330"/>
    <lineage>
        <taxon>Bacteria</taxon>
        <taxon>Pseudomonadati</taxon>
        <taxon>Pseudomonadota</taxon>
        <taxon>Alphaproteobacteria</taxon>
        <taxon>Sphingomonadales</taxon>
        <taxon>Sphingomonadaceae</taxon>
        <taxon>Sphingomonas</taxon>
    </lineage>
</organism>
<evidence type="ECO:0000256" key="5">
    <source>
        <dbReference type="ARBA" id="ARBA00023077"/>
    </source>
</evidence>
<keyword evidence="13" id="KW-1185">Reference proteome</keyword>
<dbReference type="InterPro" id="IPR012910">
    <property type="entry name" value="Plug_dom"/>
</dbReference>
<evidence type="ECO:0000256" key="2">
    <source>
        <dbReference type="ARBA" id="ARBA00022448"/>
    </source>
</evidence>
<evidence type="ECO:0000256" key="8">
    <source>
        <dbReference type="PROSITE-ProRule" id="PRU01360"/>
    </source>
</evidence>
<dbReference type="PANTHER" id="PTHR47234:SF2">
    <property type="entry name" value="TONB-DEPENDENT RECEPTOR"/>
    <property type="match status" value="1"/>
</dbReference>
<dbReference type="SUPFAM" id="SSF56935">
    <property type="entry name" value="Porins"/>
    <property type="match status" value="1"/>
</dbReference>
<keyword evidence="12" id="KW-0675">Receptor</keyword>
<evidence type="ECO:0000256" key="9">
    <source>
        <dbReference type="RuleBase" id="RU003357"/>
    </source>
</evidence>
<dbReference type="InterPro" id="IPR000531">
    <property type="entry name" value="Beta-barrel_TonB"/>
</dbReference>
<reference evidence="12" key="1">
    <citation type="submission" date="2023-07" db="EMBL/GenBank/DDBJ databases">
        <authorList>
            <person name="Kim M."/>
        </authorList>
    </citation>
    <scope>NUCLEOTIDE SEQUENCE</scope>
    <source>
        <strain evidence="12">BIUV-7</strain>
    </source>
</reference>
<evidence type="ECO:0000259" key="10">
    <source>
        <dbReference type="Pfam" id="PF00593"/>
    </source>
</evidence>
<evidence type="ECO:0000256" key="4">
    <source>
        <dbReference type="ARBA" id="ARBA00022692"/>
    </source>
</evidence>
<protein>
    <submittedName>
        <fullName evidence="12">TonB-dependent receptor</fullName>
    </submittedName>
</protein>
<dbReference type="PROSITE" id="PS52016">
    <property type="entry name" value="TONB_DEPENDENT_REC_3"/>
    <property type="match status" value="1"/>
</dbReference>
<dbReference type="Proteomes" id="UP001169764">
    <property type="component" value="Unassembled WGS sequence"/>
</dbReference>
<proteinExistence type="inferred from homology"/>
<comment type="subcellular location">
    <subcellularLocation>
        <location evidence="1 8">Cell outer membrane</location>
        <topology evidence="1 8">Multi-pass membrane protein</topology>
    </subcellularLocation>
</comment>
<keyword evidence="2 8" id="KW-0813">Transport</keyword>
<feature type="domain" description="TonB-dependent receptor-like beta-barrel" evidence="10">
    <location>
        <begin position="324"/>
        <end position="894"/>
    </location>
</feature>
<evidence type="ECO:0000256" key="1">
    <source>
        <dbReference type="ARBA" id="ARBA00004571"/>
    </source>
</evidence>
<sequence length="928" mass="97918">MTGADEDIVVTGTSIRGVAPVGSNLMAVARQEIDQTSAQTVQQILRTAPAITGSGSTPQGGNAGNSFYAPTIHGLGSSSSNSTLVLVDGHRISPGSQQQQLTDPNIIPPIALERVEVLAEGASSTYGSDAVAGVVNFITRRNYDGAMATGQLGFGDGYRTYNAGLLWGTKWDTGSVMLAYNYSRRSALAFSDRDYLNRDHTAQGGTNFGSFFCSPAAIQPQGVSTIYLSPTSTTSIANTAANSPCQKVSTGDIFPREIRNNAMLKIRQGVGENLTVSLDAVYSRVTNKQNVPRGTLTATVFRTGAQANPFYVNPPGVLAGTAAGDRQQVRWDADELLGPGAYSFNNAVDYYADATFEYKIGSNFRITGLGLYGREDSYVGDQGRLCVSCANLALNGTTNAGGSLTQPSIPGTTTIVTSLPLTAANALDVWNGLAGNRTAAAVLARLTDNSTQSRWYYSIRQFRLGTDGTLFDLPGGAVKIAAGVEYVHYGLDINRTRPNNTGPSTSGSEFFKLNLSRNVKSFYGELLVPIIGPSNALPFVQSLDLSLSGRYDRYSGIGSTKNPHVALAWGVVDGLKLRGNYSRSFVAPQLTSVGDRSQGGLTSFSGYGASNTTLIVPISSFPLAAQIPGVTCTATTCTVGASVNGISLNGGPADPRPGKGISWSLGVDFLPRFLPGFRTSVTLFNNKLINQISGTSVSNAINSAALNSNLQFFPNGATQADITAVAGSFPQTSVIPSPIYYIVSVRQQNILNLNIQGLDASANYDIPTQNAGTFHLGGSITYFTKFDQNIKGGATFSVLNTTGFNNTFPSIKTQARGDLGWDIGNVSANVFVNYVGGYRNWSSATVLPLVSAGGIPTSGGDKVAGNATIDLNLAYNFKSGVLDGTQIFLDVTNVFDRDPRFYNSANGYDPYSGNVIGRVTTVGFRAKF</sequence>
<dbReference type="RefSeq" id="WP_303541420.1">
    <property type="nucleotide sequence ID" value="NZ_JAUOTP010000003.1"/>
</dbReference>
<keyword evidence="3 8" id="KW-1134">Transmembrane beta strand</keyword>
<keyword evidence="4 8" id="KW-0812">Transmembrane</keyword>
<dbReference type="InterPro" id="IPR039426">
    <property type="entry name" value="TonB-dep_rcpt-like"/>
</dbReference>
<evidence type="ECO:0000313" key="12">
    <source>
        <dbReference type="EMBL" id="MDO6414335.1"/>
    </source>
</evidence>